<organism evidence="7 8">
    <name type="scientific">Merismopedia glauca CCAP 1448/3</name>
    <dbReference type="NCBI Taxonomy" id="1296344"/>
    <lineage>
        <taxon>Bacteria</taxon>
        <taxon>Bacillati</taxon>
        <taxon>Cyanobacteriota</taxon>
        <taxon>Cyanophyceae</taxon>
        <taxon>Synechococcales</taxon>
        <taxon>Merismopediaceae</taxon>
        <taxon>Merismopedia</taxon>
    </lineage>
</organism>
<dbReference type="InterPro" id="IPR001680">
    <property type="entry name" value="WD40_rpt"/>
</dbReference>
<evidence type="ECO:0000256" key="4">
    <source>
        <dbReference type="PROSITE-ProRule" id="PRU10141"/>
    </source>
</evidence>
<feature type="repeat" description="WD" evidence="3">
    <location>
        <begin position="425"/>
        <end position="466"/>
    </location>
</feature>
<dbReference type="Proteomes" id="UP000238762">
    <property type="component" value="Unassembled WGS sequence"/>
</dbReference>
<keyword evidence="5" id="KW-0472">Membrane</keyword>
<evidence type="ECO:0000256" key="5">
    <source>
        <dbReference type="SAM" id="Phobius"/>
    </source>
</evidence>
<dbReference type="NCBIfam" id="NF045510">
    <property type="entry name" value="4Cys_prefix_kin"/>
    <property type="match status" value="1"/>
</dbReference>
<keyword evidence="5" id="KW-0812">Transmembrane</keyword>
<proteinExistence type="predicted"/>
<sequence>MKCCLNPDCSHPQNHDTTKFCLECGTPLILLRNRYQPIKPLGSGGFGQTYLAEDLDKLHELCVIKQFAPQVVGTAAIAKATELFEEEAKRLQQLGDRPQIPTLFAYFEQDRRLYLVQQYIAGETLLQELASQGKFSELKIKELLVNLLEILQFIHQHRVIHRDIKPANIIRRTPPKLAALGEVTQQESPSPPRTTADLVLIDFGISKQSTGTSQTELGTSLGTVGYAPQEQIQMGKANAASDLYSLGATCFHLLTGVSPSRLWQAEGDRWVDNWQQHLPTPLSGKLTKVINKLLQFDPEQRYQSAAIALADLTGNRVSSNKHKVKIKEICLLGIIPIILLLITQSYGYFKYKLAPLNQLFIITFIQNTTRQQGEFLVSACTGEQPCDRWVSSLAMSQNSDFLANGDADTKIKIWDLKTKQLRRSFNGDNFPIEALAVTPDGRMVAGAAHNGKLKIWDVTAGQLKREMGGRNYPFNTLTFSPDGQTLVGANTDNAIEIWNWQTGKLVRTLKDHTDLINSVVISPDGQTLISGSADNSIKLWDFKTGELKTTLVGHSEGIKSLAITPDGKTLVSGSSDRTIKLWDLAAGEMRKTLVGHSGAIDSLAISADEKTLASGSSDNTIKLWNLETGAIETTLLGHNRTVSFLSVTSNGKTLVSGSQDGQIKMWHFSN</sequence>
<feature type="repeat" description="WD" evidence="3">
    <location>
        <begin position="390"/>
        <end position="424"/>
    </location>
</feature>
<protein>
    <submittedName>
        <fullName evidence="7">Serine/threonine protein kinase</fullName>
    </submittedName>
</protein>
<keyword evidence="5" id="KW-1133">Transmembrane helix</keyword>
<feature type="binding site" evidence="4">
    <location>
        <position position="65"/>
    </location>
    <ligand>
        <name>ATP</name>
        <dbReference type="ChEBI" id="CHEBI:30616"/>
    </ligand>
</feature>
<accession>A0A2T1C2F2</accession>
<evidence type="ECO:0000256" key="1">
    <source>
        <dbReference type="ARBA" id="ARBA00022574"/>
    </source>
</evidence>
<keyword evidence="7" id="KW-0808">Transferase</keyword>
<dbReference type="SUPFAM" id="SSF50978">
    <property type="entry name" value="WD40 repeat-like"/>
    <property type="match status" value="1"/>
</dbReference>
<dbReference type="RefSeq" id="WP_106289205.1">
    <property type="nucleotide sequence ID" value="NZ_CAWNTC010000074.1"/>
</dbReference>
<dbReference type="InterPro" id="IPR036322">
    <property type="entry name" value="WD40_repeat_dom_sf"/>
</dbReference>
<dbReference type="Pfam" id="PF00069">
    <property type="entry name" value="Pkinase"/>
    <property type="match status" value="1"/>
</dbReference>
<dbReference type="CDD" id="cd14014">
    <property type="entry name" value="STKc_PknB_like"/>
    <property type="match status" value="1"/>
</dbReference>
<dbReference type="SMART" id="SM00320">
    <property type="entry name" value="WD40"/>
    <property type="match status" value="7"/>
</dbReference>
<feature type="repeat" description="WD" evidence="3">
    <location>
        <begin position="635"/>
        <end position="670"/>
    </location>
</feature>
<dbReference type="CDD" id="cd00200">
    <property type="entry name" value="WD40"/>
    <property type="match status" value="1"/>
</dbReference>
<keyword evidence="2" id="KW-0677">Repeat</keyword>
<dbReference type="PROSITE" id="PS50294">
    <property type="entry name" value="WD_REPEATS_REGION"/>
    <property type="match status" value="6"/>
</dbReference>
<keyword evidence="8" id="KW-1185">Reference proteome</keyword>
<reference evidence="7 8" key="2">
    <citation type="submission" date="2018-03" db="EMBL/GenBank/DDBJ databases">
        <title>The ancient ancestry and fast evolution of plastids.</title>
        <authorList>
            <person name="Moore K.R."/>
            <person name="Magnabosco C."/>
            <person name="Momper L."/>
            <person name="Gold D.A."/>
            <person name="Bosak T."/>
            <person name="Fournier G.P."/>
        </authorList>
    </citation>
    <scope>NUCLEOTIDE SEQUENCE [LARGE SCALE GENOMIC DNA]</scope>
    <source>
        <strain evidence="7 8">CCAP 1448/3</strain>
    </source>
</reference>
<dbReference type="Pfam" id="PF00400">
    <property type="entry name" value="WD40"/>
    <property type="match status" value="7"/>
</dbReference>
<dbReference type="Gene3D" id="1.10.510.10">
    <property type="entry name" value="Transferase(Phosphotransferase) domain 1"/>
    <property type="match status" value="1"/>
</dbReference>
<dbReference type="InterPro" id="IPR000719">
    <property type="entry name" value="Prot_kinase_dom"/>
</dbReference>
<dbReference type="PROSITE" id="PS00678">
    <property type="entry name" value="WD_REPEATS_1"/>
    <property type="match status" value="4"/>
</dbReference>
<keyword evidence="4" id="KW-0067">ATP-binding</keyword>
<dbReference type="InterPro" id="IPR017441">
    <property type="entry name" value="Protein_kinase_ATP_BS"/>
</dbReference>
<dbReference type="PROSITE" id="PS50011">
    <property type="entry name" value="PROTEIN_KINASE_DOM"/>
    <property type="match status" value="1"/>
</dbReference>
<keyword evidence="4" id="KW-0547">Nucleotide-binding</keyword>
<dbReference type="PROSITE" id="PS50082">
    <property type="entry name" value="WD_REPEATS_2"/>
    <property type="match status" value="7"/>
</dbReference>
<evidence type="ECO:0000256" key="3">
    <source>
        <dbReference type="PROSITE-ProRule" id="PRU00221"/>
    </source>
</evidence>
<evidence type="ECO:0000259" key="6">
    <source>
        <dbReference type="PROSITE" id="PS50011"/>
    </source>
</evidence>
<keyword evidence="1 3" id="KW-0853">WD repeat</keyword>
<comment type="caution">
    <text evidence="7">The sequence shown here is derived from an EMBL/GenBank/DDBJ whole genome shotgun (WGS) entry which is preliminary data.</text>
</comment>
<feature type="repeat" description="WD" evidence="3">
    <location>
        <begin position="593"/>
        <end position="634"/>
    </location>
</feature>
<evidence type="ECO:0000313" key="8">
    <source>
        <dbReference type="Proteomes" id="UP000238762"/>
    </source>
</evidence>
<dbReference type="InterPro" id="IPR011009">
    <property type="entry name" value="Kinase-like_dom_sf"/>
</dbReference>
<keyword evidence="7" id="KW-0723">Serine/threonine-protein kinase</keyword>
<dbReference type="InterPro" id="IPR020472">
    <property type="entry name" value="WD40_PAC1"/>
</dbReference>
<reference evidence="7 8" key="1">
    <citation type="submission" date="2018-02" db="EMBL/GenBank/DDBJ databases">
        <authorList>
            <person name="Cohen D.B."/>
            <person name="Kent A.D."/>
        </authorList>
    </citation>
    <scope>NUCLEOTIDE SEQUENCE [LARGE SCALE GENOMIC DNA]</scope>
    <source>
        <strain evidence="7 8">CCAP 1448/3</strain>
    </source>
</reference>
<keyword evidence="7" id="KW-0418">Kinase</keyword>
<dbReference type="SUPFAM" id="SSF56112">
    <property type="entry name" value="Protein kinase-like (PK-like)"/>
    <property type="match status" value="1"/>
</dbReference>
<name>A0A2T1C2F2_9CYAN</name>
<evidence type="ECO:0000256" key="2">
    <source>
        <dbReference type="ARBA" id="ARBA00022737"/>
    </source>
</evidence>
<feature type="repeat" description="WD" evidence="3">
    <location>
        <begin position="467"/>
        <end position="508"/>
    </location>
</feature>
<dbReference type="OrthoDB" id="494465at2"/>
<feature type="domain" description="Protein kinase" evidence="6">
    <location>
        <begin position="35"/>
        <end position="313"/>
    </location>
</feature>
<dbReference type="EMBL" id="PVWJ01000064">
    <property type="protein sequence ID" value="PSB02327.1"/>
    <property type="molecule type" value="Genomic_DNA"/>
</dbReference>
<dbReference type="GO" id="GO:0004674">
    <property type="term" value="F:protein serine/threonine kinase activity"/>
    <property type="evidence" value="ECO:0007669"/>
    <property type="project" value="UniProtKB-KW"/>
</dbReference>
<dbReference type="InterPro" id="IPR015943">
    <property type="entry name" value="WD40/YVTN_repeat-like_dom_sf"/>
</dbReference>
<feature type="repeat" description="WD" evidence="3">
    <location>
        <begin position="551"/>
        <end position="592"/>
    </location>
</feature>
<dbReference type="GO" id="GO:0005524">
    <property type="term" value="F:ATP binding"/>
    <property type="evidence" value="ECO:0007669"/>
    <property type="project" value="UniProtKB-UniRule"/>
</dbReference>
<dbReference type="PRINTS" id="PR00320">
    <property type="entry name" value="GPROTEINBRPT"/>
</dbReference>
<evidence type="ECO:0000313" key="7">
    <source>
        <dbReference type="EMBL" id="PSB02327.1"/>
    </source>
</evidence>
<gene>
    <name evidence="7" type="ORF">C7B64_13620</name>
</gene>
<dbReference type="Gene3D" id="2.130.10.10">
    <property type="entry name" value="YVTN repeat-like/Quinoprotein amine dehydrogenase"/>
    <property type="match status" value="2"/>
</dbReference>
<dbReference type="AlphaFoldDB" id="A0A2T1C2F2"/>
<dbReference type="PROSITE" id="PS00107">
    <property type="entry name" value="PROTEIN_KINASE_ATP"/>
    <property type="match status" value="1"/>
</dbReference>
<dbReference type="PANTHER" id="PTHR44129">
    <property type="entry name" value="WD REPEAT-CONTAINING PROTEIN POP1"/>
    <property type="match status" value="1"/>
</dbReference>
<feature type="repeat" description="WD" evidence="3">
    <location>
        <begin position="509"/>
        <end position="550"/>
    </location>
</feature>
<dbReference type="InterPro" id="IPR019775">
    <property type="entry name" value="WD40_repeat_CS"/>
</dbReference>
<feature type="transmembrane region" description="Helical" evidence="5">
    <location>
        <begin position="329"/>
        <end position="349"/>
    </location>
</feature>
<dbReference type="InterPro" id="IPR050349">
    <property type="entry name" value="WD_LIS1/nudF_dynein_reg"/>
</dbReference>
<dbReference type="SMART" id="SM00220">
    <property type="entry name" value="S_TKc"/>
    <property type="match status" value="1"/>
</dbReference>